<name>A0A369VT51_9SPHN</name>
<protein>
    <submittedName>
        <fullName evidence="2">Uncharacterized protein</fullName>
    </submittedName>
</protein>
<comment type="caution">
    <text evidence="2">The sequence shown here is derived from an EMBL/GenBank/DDBJ whole genome shotgun (WGS) entry which is preliminary data.</text>
</comment>
<evidence type="ECO:0000313" key="3">
    <source>
        <dbReference type="Proteomes" id="UP000253918"/>
    </source>
</evidence>
<accession>A0A369VT51</accession>
<reference evidence="2 3" key="1">
    <citation type="submission" date="2018-07" db="EMBL/GenBank/DDBJ databases">
        <title>a novel species of Sphingomonas isolated from the rhizosphere soil of Araceae plant.</title>
        <authorList>
            <person name="Zhiyong W."/>
            <person name="Qinglan Z."/>
            <person name="Zhiwei F."/>
            <person name="Ding X."/>
            <person name="Gejiao W."/>
            <person name="Shixue Z."/>
        </authorList>
    </citation>
    <scope>NUCLEOTIDE SEQUENCE [LARGE SCALE GENOMIC DNA]</scope>
    <source>
        <strain evidence="2 3">WZY 27</strain>
    </source>
</reference>
<proteinExistence type="predicted"/>
<gene>
    <name evidence="2" type="ORF">DVW87_10145</name>
</gene>
<feature type="region of interest" description="Disordered" evidence="1">
    <location>
        <begin position="29"/>
        <end position="66"/>
    </location>
</feature>
<evidence type="ECO:0000313" key="2">
    <source>
        <dbReference type="EMBL" id="RDE05584.1"/>
    </source>
</evidence>
<dbReference type="EMBL" id="QQNB01000002">
    <property type="protein sequence ID" value="RDE05584.1"/>
    <property type="molecule type" value="Genomic_DNA"/>
</dbReference>
<organism evidence="2 3">
    <name type="scientific">Sphingomonas aracearum</name>
    <dbReference type="NCBI Taxonomy" id="2283317"/>
    <lineage>
        <taxon>Bacteria</taxon>
        <taxon>Pseudomonadati</taxon>
        <taxon>Pseudomonadota</taxon>
        <taxon>Alphaproteobacteria</taxon>
        <taxon>Sphingomonadales</taxon>
        <taxon>Sphingomonadaceae</taxon>
        <taxon>Sphingomonas</taxon>
    </lineage>
</organism>
<dbReference type="RefSeq" id="WP_114687653.1">
    <property type="nucleotide sequence ID" value="NZ_QQNB01000002.1"/>
</dbReference>
<dbReference type="AlphaFoldDB" id="A0A369VT51"/>
<dbReference type="Proteomes" id="UP000253918">
    <property type="component" value="Unassembled WGS sequence"/>
</dbReference>
<sequence length="134" mass="15428">MSRGEEAEQMALDLGSPVHRDVEPTVTPRIVVPQVTATPHVAKPQRAKITGPRPPHHWTPSVPAPRAEMNQMNNRRWIRFLLIHKVWLTDFEKGVCLTTMRQRFPSAKQRRVLWWALYRVYPIGCGKWGSPSSN</sequence>
<evidence type="ECO:0000256" key="1">
    <source>
        <dbReference type="SAM" id="MobiDB-lite"/>
    </source>
</evidence>
<keyword evidence="3" id="KW-1185">Reference proteome</keyword>